<sequence>MARLTLSVIFCGMALATVFMPEGAVEVKSDSKSTLKKLVRSRRNVAYYRSLPDFWGWYKYYMQTNNQEGIEDMDRMYLVYLQNKHRVEEGRSFNHYLTHLSEIYKACANSDDPDCIAEHTSKPKAKMVMPVPVRQATVTVCNPYLDPYCIYAIRPKAPEEEPSPAPEKVPAPILSHLYPLPLKTPPAYYYAPVLEPFLTAEKRAELLRICNPSDTECLQYHLRAAYGYRPSLGPLPSYAHLGCDPTKDPYCQPKLVARSPSGLYHLYPSCNPATDPLCVANVAAPSAQTGVNTEAPKEQFCNPLFEEGCNPLTAAKLAALNKPVLEYAPRDEPAPLNLACDPRYDPYCLMGGAAALRKPPPVLPEFQTRHRLGVRGKTKEGYDCYMYYDKDCTPVENQELRADKPDCHPYDPNCGKFAPQPSTGAEAAKTVKDGIIEPHPDCDPEIDYNCRLRRAESASEEHKDQPAQQEQDHGSFSTRNQLGYVTHMQTQQLHISYLWHDILRRMTGKTQTSNITNKTDPRSLNSRVFIGNLNTAVVKKTDIELIFAKYGKITGCSVHKGFAFVQYACERNARLAVAGENTRVLAGQTLVKSDQLLTIKQELSQIKIKIDSLLGRLEKIEQKQLAEAEAHRKHEKAYQSLYSETEEDVDQEHQEAGSWEVTDEGDDGYNDRADGDLIENHISDVDN</sequence>
<evidence type="ECO:0000256" key="3">
    <source>
        <dbReference type="ARBA" id="ARBA00023054"/>
    </source>
</evidence>
<proteinExistence type="inferred from homology"/>
<dbReference type="InterPro" id="IPR000504">
    <property type="entry name" value="RRM_dom"/>
</dbReference>
<evidence type="ECO:0000256" key="1">
    <source>
        <dbReference type="ARBA" id="ARBA00008631"/>
    </source>
</evidence>
<comment type="similarity">
    <text evidence="1">Belongs to the RRM HNRPC family. RALY subfamily.</text>
</comment>
<feature type="chain" id="PRO_5019755559" evidence="6">
    <location>
        <begin position="17"/>
        <end position="687"/>
    </location>
</feature>
<name>A0A498MYB7_LABRO</name>
<evidence type="ECO:0000313" key="8">
    <source>
        <dbReference type="EMBL" id="RXN21645.1"/>
    </source>
</evidence>
<feature type="compositionally biased region" description="Basic and acidic residues" evidence="5">
    <location>
        <begin position="669"/>
        <end position="687"/>
    </location>
</feature>
<feature type="signal peptide" evidence="6">
    <location>
        <begin position="1"/>
        <end position="16"/>
    </location>
</feature>
<evidence type="ECO:0000256" key="4">
    <source>
        <dbReference type="PROSITE-ProRule" id="PRU00176"/>
    </source>
</evidence>
<feature type="compositionally biased region" description="Basic and acidic residues" evidence="5">
    <location>
        <begin position="455"/>
        <end position="473"/>
    </location>
</feature>
<keyword evidence="3" id="KW-0175">Coiled coil</keyword>
<dbReference type="InterPro" id="IPR012677">
    <property type="entry name" value="Nucleotide-bd_a/b_plait_sf"/>
</dbReference>
<dbReference type="FunFam" id="3.30.70.330:FF:000019">
    <property type="entry name" value="heterogeneous nuclear ribonucleoproteins C1/C2 isoform X1"/>
    <property type="match status" value="1"/>
</dbReference>
<keyword evidence="2 4" id="KW-0694">RNA-binding</keyword>
<comment type="caution">
    <text evidence="8">The sequence shown here is derived from an EMBL/GenBank/DDBJ whole genome shotgun (WGS) entry which is preliminary data.</text>
</comment>
<keyword evidence="6" id="KW-0732">Signal</keyword>
<gene>
    <name evidence="8" type="ORF">ROHU_024224</name>
</gene>
<accession>A0A498MYB7</accession>
<dbReference type="GO" id="GO:0003723">
    <property type="term" value="F:RNA binding"/>
    <property type="evidence" value="ECO:0007669"/>
    <property type="project" value="UniProtKB-UniRule"/>
</dbReference>
<dbReference type="GO" id="GO:0005634">
    <property type="term" value="C:nucleus"/>
    <property type="evidence" value="ECO:0007669"/>
    <property type="project" value="TreeGrafter"/>
</dbReference>
<dbReference type="Proteomes" id="UP000290572">
    <property type="component" value="Unassembled WGS sequence"/>
</dbReference>
<protein>
    <submittedName>
        <fullName evidence="8">Actinodin2</fullName>
    </submittedName>
</protein>
<dbReference type="SUPFAM" id="SSF54928">
    <property type="entry name" value="RNA-binding domain, RBD"/>
    <property type="match status" value="1"/>
</dbReference>
<dbReference type="PANTHER" id="PTHR13968:SF34">
    <property type="entry name" value="RNA-BINDING RALY-LIKE PROTEIN-RELATED"/>
    <property type="match status" value="1"/>
</dbReference>
<feature type="region of interest" description="Disordered" evidence="5">
    <location>
        <begin position="455"/>
        <end position="475"/>
    </location>
</feature>
<dbReference type="PROSITE" id="PS50102">
    <property type="entry name" value="RRM"/>
    <property type="match status" value="1"/>
</dbReference>
<dbReference type="AlphaFoldDB" id="A0A498MYB7"/>
<organism evidence="8 9">
    <name type="scientific">Labeo rohita</name>
    <name type="common">Indian major carp</name>
    <name type="synonym">Cyprinus rohita</name>
    <dbReference type="NCBI Taxonomy" id="84645"/>
    <lineage>
        <taxon>Eukaryota</taxon>
        <taxon>Metazoa</taxon>
        <taxon>Chordata</taxon>
        <taxon>Craniata</taxon>
        <taxon>Vertebrata</taxon>
        <taxon>Euteleostomi</taxon>
        <taxon>Actinopterygii</taxon>
        <taxon>Neopterygii</taxon>
        <taxon>Teleostei</taxon>
        <taxon>Ostariophysi</taxon>
        <taxon>Cypriniformes</taxon>
        <taxon>Cyprinidae</taxon>
        <taxon>Labeoninae</taxon>
        <taxon>Labeonini</taxon>
        <taxon>Labeo</taxon>
    </lineage>
</organism>
<evidence type="ECO:0000256" key="2">
    <source>
        <dbReference type="ARBA" id="ARBA00022884"/>
    </source>
</evidence>
<evidence type="ECO:0000259" key="7">
    <source>
        <dbReference type="PROSITE" id="PS50102"/>
    </source>
</evidence>
<dbReference type="Gene3D" id="3.30.70.330">
    <property type="match status" value="1"/>
</dbReference>
<keyword evidence="9" id="KW-1185">Reference proteome</keyword>
<dbReference type="SMART" id="SM00360">
    <property type="entry name" value="RRM"/>
    <property type="match status" value="1"/>
</dbReference>
<evidence type="ECO:0000313" key="9">
    <source>
        <dbReference type="Proteomes" id="UP000290572"/>
    </source>
</evidence>
<dbReference type="Pfam" id="PF00076">
    <property type="entry name" value="RRM_1"/>
    <property type="match status" value="1"/>
</dbReference>
<dbReference type="InterPro" id="IPR051186">
    <property type="entry name" value="RRM_HNRPC/RALY_subfam"/>
</dbReference>
<reference evidence="8 9" key="1">
    <citation type="submission" date="2018-03" db="EMBL/GenBank/DDBJ databases">
        <title>Draft genome sequence of Rohu Carp (Labeo rohita).</title>
        <authorList>
            <person name="Das P."/>
            <person name="Kushwaha B."/>
            <person name="Joshi C.G."/>
            <person name="Kumar D."/>
            <person name="Nagpure N.S."/>
            <person name="Sahoo L."/>
            <person name="Das S.P."/>
            <person name="Bit A."/>
            <person name="Patnaik S."/>
            <person name="Meher P.K."/>
            <person name="Jayasankar P."/>
            <person name="Koringa P.G."/>
            <person name="Patel N.V."/>
            <person name="Hinsu A.T."/>
            <person name="Kumar R."/>
            <person name="Pandey M."/>
            <person name="Agarwal S."/>
            <person name="Srivastava S."/>
            <person name="Singh M."/>
            <person name="Iquebal M.A."/>
            <person name="Jaiswal S."/>
            <person name="Angadi U.B."/>
            <person name="Kumar N."/>
            <person name="Raza M."/>
            <person name="Shah T.M."/>
            <person name="Rai A."/>
            <person name="Jena J.K."/>
        </authorList>
    </citation>
    <scope>NUCLEOTIDE SEQUENCE [LARGE SCALE GENOMIC DNA]</scope>
    <source>
        <strain evidence="8">DASCIFA01</strain>
        <tissue evidence="8">Testis</tissue>
    </source>
</reference>
<dbReference type="EMBL" id="QBIY01012612">
    <property type="protein sequence ID" value="RXN21645.1"/>
    <property type="molecule type" value="Genomic_DNA"/>
</dbReference>
<feature type="region of interest" description="Disordered" evidence="5">
    <location>
        <begin position="641"/>
        <end position="687"/>
    </location>
</feature>
<evidence type="ECO:0000256" key="5">
    <source>
        <dbReference type="SAM" id="MobiDB-lite"/>
    </source>
</evidence>
<evidence type="ECO:0000256" key="6">
    <source>
        <dbReference type="SAM" id="SignalP"/>
    </source>
</evidence>
<dbReference type="STRING" id="84645.A0A498MYB7"/>
<dbReference type="InterPro" id="IPR035979">
    <property type="entry name" value="RBD_domain_sf"/>
</dbReference>
<feature type="domain" description="RRM" evidence="7">
    <location>
        <begin position="526"/>
        <end position="604"/>
    </location>
</feature>
<dbReference type="PANTHER" id="PTHR13968">
    <property type="entry name" value="HETEROGENEOUS NUCLEAR RIBONUCLEOPROTEIN"/>
    <property type="match status" value="1"/>
</dbReference>